<dbReference type="GO" id="GO:0001216">
    <property type="term" value="F:DNA-binding transcription activator activity"/>
    <property type="evidence" value="ECO:0007669"/>
    <property type="project" value="InterPro"/>
</dbReference>
<feature type="domain" description="RNA polymerase sigma factor 54 DNA-binding" evidence="1">
    <location>
        <begin position="32"/>
        <end position="124"/>
    </location>
</feature>
<dbReference type="PRINTS" id="PR00045">
    <property type="entry name" value="SIGMA54FCT"/>
</dbReference>
<dbReference type="PANTHER" id="PTHR32248:SF4">
    <property type="entry name" value="RNA POLYMERASE SIGMA-54 FACTOR"/>
    <property type="match status" value="1"/>
</dbReference>
<proteinExistence type="predicted"/>
<dbReference type="Gene3D" id="1.10.260.40">
    <property type="entry name" value="lambda repressor-like DNA-binding domains"/>
    <property type="match status" value="1"/>
</dbReference>
<dbReference type="AlphaFoldDB" id="A0AA91TU68"/>
<gene>
    <name evidence="2" type="ORF">CHH57_08930</name>
</gene>
<reference evidence="2 3" key="1">
    <citation type="submission" date="2017-07" db="EMBL/GenBank/DDBJ databases">
        <title>Isolation and whole genome analysis of endospore-forming bacteria from heroin.</title>
        <authorList>
            <person name="Kalinowski J."/>
            <person name="Ahrens B."/>
            <person name="Al-Dilaimi A."/>
            <person name="Winkler A."/>
            <person name="Wibberg D."/>
            <person name="Schleenbecker U."/>
            <person name="Ruckert C."/>
            <person name="Wolfel R."/>
            <person name="Grass G."/>
        </authorList>
    </citation>
    <scope>NUCLEOTIDE SEQUENCE [LARGE SCALE GENOMIC DNA]</scope>
    <source>
        <strain evidence="2 3">7521-2</strain>
    </source>
</reference>
<dbReference type="InterPro" id="IPR010982">
    <property type="entry name" value="Lambda_DNA-bd_dom_sf"/>
</dbReference>
<dbReference type="PANTHER" id="PTHR32248">
    <property type="entry name" value="RNA POLYMERASE SIGMA-54 FACTOR"/>
    <property type="match status" value="1"/>
</dbReference>
<dbReference type="GO" id="GO:0003677">
    <property type="term" value="F:DNA binding"/>
    <property type="evidence" value="ECO:0007669"/>
    <property type="project" value="InterPro"/>
</dbReference>
<comment type="caution">
    <text evidence="2">The sequence shown here is derived from an EMBL/GenBank/DDBJ whole genome shotgun (WGS) entry which is preliminary data.</text>
</comment>
<sequence>MSIIILDKFISELKIISNYQVLLENENLEESKYLKAKYLEFKSLQNSLQQRQTILYRVTKAIVELQKEFFYKGPSVIRPLTLKDIADKLSVHESTVSRVISNKYIETNYGILPYKYFFNSKIGDKDI</sequence>
<evidence type="ECO:0000259" key="1">
    <source>
        <dbReference type="Pfam" id="PF04552"/>
    </source>
</evidence>
<dbReference type="EMBL" id="NPBQ01000053">
    <property type="protein sequence ID" value="PAD83611.1"/>
    <property type="molecule type" value="Genomic_DNA"/>
</dbReference>
<dbReference type="PROSITE" id="PS50044">
    <property type="entry name" value="SIGMA54_3"/>
    <property type="match status" value="1"/>
</dbReference>
<feature type="non-terminal residue" evidence="2">
    <location>
        <position position="127"/>
    </location>
</feature>
<dbReference type="InterPro" id="IPR000394">
    <property type="entry name" value="RNA_pol_sigma_54"/>
</dbReference>
<evidence type="ECO:0000313" key="2">
    <source>
        <dbReference type="EMBL" id="PAD83611.1"/>
    </source>
</evidence>
<dbReference type="Pfam" id="PF04552">
    <property type="entry name" value="Sigma54_DBD"/>
    <property type="match status" value="1"/>
</dbReference>
<evidence type="ECO:0000313" key="3">
    <source>
        <dbReference type="Proteomes" id="UP000216961"/>
    </source>
</evidence>
<protein>
    <recommendedName>
        <fullName evidence="1">RNA polymerase sigma factor 54 DNA-binding domain-containing protein</fullName>
    </recommendedName>
</protein>
<accession>A0AA91TU68</accession>
<organism evidence="2 3">
    <name type="scientific">Niallia circulans</name>
    <name type="common">Bacillus circulans</name>
    <dbReference type="NCBI Taxonomy" id="1397"/>
    <lineage>
        <taxon>Bacteria</taxon>
        <taxon>Bacillati</taxon>
        <taxon>Bacillota</taxon>
        <taxon>Bacilli</taxon>
        <taxon>Bacillales</taxon>
        <taxon>Bacillaceae</taxon>
        <taxon>Niallia</taxon>
    </lineage>
</organism>
<dbReference type="Proteomes" id="UP000216961">
    <property type="component" value="Unassembled WGS sequence"/>
</dbReference>
<dbReference type="InterPro" id="IPR007634">
    <property type="entry name" value="RNA_pol_sigma_54_DNA-bd"/>
</dbReference>
<name>A0AA91TU68_NIACI</name>
<dbReference type="GO" id="GO:0016987">
    <property type="term" value="F:sigma factor activity"/>
    <property type="evidence" value="ECO:0007669"/>
    <property type="project" value="InterPro"/>
</dbReference>
<dbReference type="PROSITE" id="PS00717">
    <property type="entry name" value="SIGMA54_1"/>
    <property type="match status" value="1"/>
</dbReference>